<evidence type="ECO:0000256" key="1">
    <source>
        <dbReference type="SAM" id="SignalP"/>
    </source>
</evidence>
<feature type="chain" id="PRO_5042211799" evidence="1">
    <location>
        <begin position="24"/>
        <end position="145"/>
    </location>
</feature>
<feature type="signal peptide" evidence="1">
    <location>
        <begin position="1"/>
        <end position="23"/>
    </location>
</feature>
<keyword evidence="1" id="KW-0732">Signal</keyword>
<proteinExistence type="predicted"/>
<dbReference type="EMBL" id="CP010786">
    <property type="protein sequence ID" value="ATF08017.1"/>
    <property type="molecule type" value="Genomic_DNA"/>
</dbReference>
<reference evidence="2 3" key="1">
    <citation type="journal article" date="2017" name="Front. Microbiol.">
        <title>Phaeobacter piscinae sp. nov., a species of the Roseobacter group and potential aquaculture probiont.</title>
        <authorList>
            <person name="Sonnenschein E.C."/>
            <person name="Phippen C.B.W."/>
            <person name="Nielsen K.F."/>
            <person name="Mateiu R.V."/>
            <person name="Melchiorsen J."/>
            <person name="Gram L."/>
            <person name="Overmann J."/>
            <person name="Freese H.M."/>
        </authorList>
    </citation>
    <scope>NUCLEOTIDE SEQUENCE [LARGE SCALE GENOMIC DNA]</scope>
    <source>
        <strain evidence="2 3">P63</strain>
    </source>
</reference>
<evidence type="ECO:0000313" key="3">
    <source>
        <dbReference type="Proteomes" id="UP000217545"/>
    </source>
</evidence>
<gene>
    <name evidence="2" type="ORF">PhaeoP63_03985</name>
</gene>
<evidence type="ECO:0000313" key="2">
    <source>
        <dbReference type="EMBL" id="ATF08017.1"/>
    </source>
</evidence>
<name>A0AAC9ZD20_9RHOB</name>
<protein>
    <submittedName>
        <fullName evidence="2">Outer membrane autotransporter</fullName>
    </submittedName>
</protein>
<keyword evidence="2" id="KW-0614">Plasmid</keyword>
<dbReference type="GeneID" id="31848466"/>
<dbReference type="AlphaFoldDB" id="A0AAC9ZD20"/>
<dbReference type="Proteomes" id="UP000217545">
    <property type="component" value="Plasmid pP63_b"/>
</dbReference>
<dbReference type="RefSeq" id="WP_024099465.1">
    <property type="nucleotide sequence ID" value="NZ_CP010591.1"/>
</dbReference>
<sequence>MQKTMITAATVFALVISAGASMAGPLNGHGFSGKAHDVRVSASQALNNADRGANTGSRNAGIVGAADTTQGIIQFYSVDTIADAVAVAQMIAPNAKATYNADHGFGQDQNNLTSSEPLGTDIFTINFENHSGGQDGIPVIFWSPK</sequence>
<organism evidence="2 3">
    <name type="scientific">Phaeobacter gallaeciensis</name>
    <dbReference type="NCBI Taxonomy" id="60890"/>
    <lineage>
        <taxon>Bacteria</taxon>
        <taxon>Pseudomonadati</taxon>
        <taxon>Pseudomonadota</taxon>
        <taxon>Alphaproteobacteria</taxon>
        <taxon>Rhodobacterales</taxon>
        <taxon>Roseobacteraceae</taxon>
        <taxon>Phaeobacter</taxon>
    </lineage>
</organism>
<geneLocation type="plasmid" evidence="3">
    <name>pp63_b</name>
</geneLocation>
<accession>A0AAC9ZD20</accession>